<reference evidence="3 4" key="1">
    <citation type="submission" date="2018-08" db="EMBL/GenBank/DDBJ databases">
        <title>Aphanomyces genome sequencing and annotation.</title>
        <authorList>
            <person name="Minardi D."/>
            <person name="Oidtmann B."/>
            <person name="Van Der Giezen M."/>
            <person name="Studholme D.J."/>
        </authorList>
    </citation>
    <scope>NUCLEOTIDE SEQUENCE [LARGE SCALE GENOMIC DNA]</scope>
    <source>
        <strain evidence="2 3">Da</strain>
        <strain evidence="1 4">Sv</strain>
    </source>
</reference>
<comment type="caution">
    <text evidence="1">The sequence shown here is derived from an EMBL/GenBank/DDBJ whole genome shotgun (WGS) entry which is preliminary data.</text>
</comment>
<evidence type="ECO:0000313" key="2">
    <source>
        <dbReference type="EMBL" id="RHZ05906.1"/>
    </source>
</evidence>
<organism evidence="1 4">
    <name type="scientific">Aphanomyces astaci</name>
    <name type="common">Crayfish plague agent</name>
    <dbReference type="NCBI Taxonomy" id="112090"/>
    <lineage>
        <taxon>Eukaryota</taxon>
        <taxon>Sar</taxon>
        <taxon>Stramenopiles</taxon>
        <taxon>Oomycota</taxon>
        <taxon>Saprolegniomycetes</taxon>
        <taxon>Saprolegniales</taxon>
        <taxon>Verrucalvaceae</taxon>
        <taxon>Aphanomyces</taxon>
    </lineage>
</organism>
<dbReference type="Proteomes" id="UP000285712">
    <property type="component" value="Unassembled WGS sequence"/>
</dbReference>
<dbReference type="EMBL" id="QUTH01006913">
    <property type="protein sequence ID" value="RHZ05906.1"/>
    <property type="molecule type" value="Genomic_DNA"/>
</dbReference>
<evidence type="ECO:0000313" key="4">
    <source>
        <dbReference type="Proteomes" id="UP000285712"/>
    </source>
</evidence>
<name>A0A3R6ZHL0_APHAT</name>
<accession>A0A3R6ZHL0</accession>
<gene>
    <name evidence="1" type="ORF">DYB35_006128</name>
    <name evidence="2" type="ORF">DYB37_005249</name>
</gene>
<dbReference type="EMBL" id="QUTG01003913">
    <property type="protein sequence ID" value="RHY89750.1"/>
    <property type="molecule type" value="Genomic_DNA"/>
</dbReference>
<dbReference type="AlphaFoldDB" id="A0A3R6ZHL0"/>
<sequence>MPRVPTGRELTDDQRLAVYHRLLQLKTNGRVHGVVNGRSKDVAVEAATGQETESQDESTETLTDTAASTLLVILCSWRI</sequence>
<evidence type="ECO:0000313" key="3">
    <source>
        <dbReference type="Proteomes" id="UP000285430"/>
    </source>
</evidence>
<dbReference type="Proteomes" id="UP000285430">
    <property type="component" value="Unassembled WGS sequence"/>
</dbReference>
<proteinExistence type="predicted"/>
<evidence type="ECO:0000313" key="1">
    <source>
        <dbReference type="EMBL" id="RHY89750.1"/>
    </source>
</evidence>
<protein>
    <submittedName>
        <fullName evidence="1">Uncharacterized protein</fullName>
    </submittedName>
</protein>